<dbReference type="SUPFAM" id="SSF48371">
    <property type="entry name" value="ARM repeat"/>
    <property type="match status" value="1"/>
</dbReference>
<dbReference type="InterPro" id="IPR011989">
    <property type="entry name" value="ARM-like"/>
</dbReference>
<dbReference type="eggNOG" id="COG3634">
    <property type="taxonomic scope" value="Bacteria"/>
</dbReference>
<dbReference type="EMBL" id="CP000859">
    <property type="protein sequence ID" value="ABW66908.1"/>
    <property type="molecule type" value="Genomic_DNA"/>
</dbReference>
<gene>
    <name evidence="1" type="ordered locus">Dole_1101</name>
</gene>
<dbReference type="Gene3D" id="1.25.10.10">
    <property type="entry name" value="Leucine-rich Repeat Variant"/>
    <property type="match status" value="1"/>
</dbReference>
<dbReference type="RefSeq" id="WP_012174526.1">
    <property type="nucleotide sequence ID" value="NC_009943.1"/>
</dbReference>
<dbReference type="HOGENOM" id="CLU_838695_0_0_7"/>
<evidence type="ECO:0000313" key="1">
    <source>
        <dbReference type="EMBL" id="ABW66908.1"/>
    </source>
</evidence>
<reference evidence="1 2" key="1">
    <citation type="submission" date="2007-10" db="EMBL/GenBank/DDBJ databases">
        <title>Complete sequence of Desulfococcus oleovorans Hxd3.</title>
        <authorList>
            <consortium name="US DOE Joint Genome Institute"/>
            <person name="Copeland A."/>
            <person name="Lucas S."/>
            <person name="Lapidus A."/>
            <person name="Barry K."/>
            <person name="Glavina del Rio T."/>
            <person name="Dalin E."/>
            <person name="Tice H."/>
            <person name="Pitluck S."/>
            <person name="Kiss H."/>
            <person name="Brettin T."/>
            <person name="Bruce D."/>
            <person name="Detter J.C."/>
            <person name="Han C."/>
            <person name="Schmutz J."/>
            <person name="Larimer F."/>
            <person name="Land M."/>
            <person name="Hauser L."/>
            <person name="Kyrpides N."/>
            <person name="Kim E."/>
            <person name="Wawrik B."/>
            <person name="Richardson P."/>
        </authorList>
    </citation>
    <scope>NUCLEOTIDE SEQUENCE [LARGE SCALE GENOMIC DNA]</scope>
    <source>
        <strain evidence="2">DSM 6200 / JCM 39069 / Hxd3</strain>
    </source>
</reference>
<dbReference type="OrthoDB" id="5419931at2"/>
<dbReference type="Proteomes" id="UP000008561">
    <property type="component" value="Chromosome"/>
</dbReference>
<organism evidence="1 2">
    <name type="scientific">Desulfosudis oleivorans (strain DSM 6200 / JCM 39069 / Hxd3)</name>
    <name type="common">Desulfococcus oleovorans</name>
    <dbReference type="NCBI Taxonomy" id="96561"/>
    <lineage>
        <taxon>Bacteria</taxon>
        <taxon>Pseudomonadati</taxon>
        <taxon>Thermodesulfobacteriota</taxon>
        <taxon>Desulfobacteria</taxon>
        <taxon>Desulfobacterales</taxon>
        <taxon>Desulfosudaceae</taxon>
        <taxon>Desulfosudis</taxon>
    </lineage>
</organism>
<evidence type="ECO:0000313" key="2">
    <source>
        <dbReference type="Proteomes" id="UP000008561"/>
    </source>
</evidence>
<dbReference type="Gene3D" id="3.40.30.80">
    <property type="match status" value="1"/>
</dbReference>
<name>A8ZX52_DESOH</name>
<accession>A8ZX52</accession>
<dbReference type="InterPro" id="IPR036249">
    <property type="entry name" value="Thioredoxin-like_sf"/>
</dbReference>
<proteinExistence type="predicted"/>
<evidence type="ECO:0008006" key="3">
    <source>
        <dbReference type="Google" id="ProtNLM"/>
    </source>
</evidence>
<dbReference type="KEGG" id="dol:Dole_1101"/>
<dbReference type="InterPro" id="IPR016024">
    <property type="entry name" value="ARM-type_fold"/>
</dbReference>
<keyword evidence="2" id="KW-1185">Reference proteome</keyword>
<sequence>MESTDEAIVIRWASAHSQETVILPAFLSESREGLFLRDFCRHLKKTAPFVHIDMADARPEQAPCLNPAPNIFYQAAPSGAELDLFLSVLCGESPVPAEKIPPAAGLLESLEKPVNLDLYISSHCPFCPQVAGPLLGLALFCPKLVLNVIDGTLFEEKAAKAGIKAVPTLILEDGFRWTGKVALEEVINVAAHRDGADFGVDTLKAIVTGGNAGTAARMMIDRSRIYPAFIDLLTDPDWSVRLGAMVVFEYLCDAGEKLATEVVDTLWSRFETVSGDVQADMVQMMGDSGLPAAMEKVTAVLNGPFEEDVKDVARAFLE</sequence>
<dbReference type="SUPFAM" id="SSF52833">
    <property type="entry name" value="Thioredoxin-like"/>
    <property type="match status" value="1"/>
</dbReference>
<dbReference type="STRING" id="96561.Dole_1101"/>
<protein>
    <recommendedName>
        <fullName evidence="3">Thioredoxin-like fold domain-containing protein</fullName>
    </recommendedName>
</protein>
<dbReference type="AlphaFoldDB" id="A8ZX52"/>